<dbReference type="AlphaFoldDB" id="A0A3S8Q118"/>
<protein>
    <submittedName>
        <fullName evidence="5">Transcriptional regulator</fullName>
    </submittedName>
</protein>
<dbReference type="EMBL" id="MK000143">
    <property type="protein sequence ID" value="AZJ17472.1"/>
    <property type="molecule type" value="Genomic_DNA"/>
</dbReference>
<dbReference type="InterPro" id="IPR001845">
    <property type="entry name" value="HTH_ArsR_DNA-bd_dom"/>
</dbReference>
<evidence type="ECO:0000313" key="5">
    <source>
        <dbReference type="EMBL" id="AZJ17472.1"/>
    </source>
</evidence>
<feature type="domain" description="HTH arsR-type" evidence="4">
    <location>
        <begin position="1"/>
        <end position="96"/>
    </location>
</feature>
<organism evidence="5">
    <name type="scientific">Azospirillum brasilense</name>
    <dbReference type="NCBI Taxonomy" id="192"/>
    <lineage>
        <taxon>Bacteria</taxon>
        <taxon>Pseudomonadati</taxon>
        <taxon>Pseudomonadota</taxon>
        <taxon>Alphaproteobacteria</taxon>
        <taxon>Rhodospirillales</taxon>
        <taxon>Azospirillaceae</taxon>
        <taxon>Azospirillum</taxon>
    </lineage>
</organism>
<dbReference type="GO" id="GO:0003677">
    <property type="term" value="F:DNA binding"/>
    <property type="evidence" value="ECO:0007669"/>
    <property type="project" value="UniProtKB-KW"/>
</dbReference>
<keyword evidence="3" id="KW-0804">Transcription</keyword>
<accession>A0A3S8Q118</accession>
<keyword evidence="2" id="KW-0238">DNA-binding</keyword>
<evidence type="ECO:0000256" key="2">
    <source>
        <dbReference type="ARBA" id="ARBA00023125"/>
    </source>
</evidence>
<keyword evidence="1" id="KW-0805">Transcription regulation</keyword>
<evidence type="ECO:0000256" key="1">
    <source>
        <dbReference type="ARBA" id="ARBA00023015"/>
    </source>
</evidence>
<gene>
    <name evidence="5" type="primary">arsR</name>
</gene>
<dbReference type="PANTHER" id="PTHR43132">
    <property type="entry name" value="ARSENICAL RESISTANCE OPERON REPRESSOR ARSR-RELATED"/>
    <property type="match status" value="1"/>
</dbReference>
<dbReference type="InterPro" id="IPR051011">
    <property type="entry name" value="Metal_resp_trans_reg"/>
</dbReference>
<dbReference type="InterPro" id="IPR036388">
    <property type="entry name" value="WH-like_DNA-bd_sf"/>
</dbReference>
<dbReference type="PRINTS" id="PR00778">
    <property type="entry name" value="HTHARSR"/>
</dbReference>
<dbReference type="PANTHER" id="PTHR43132:SF2">
    <property type="entry name" value="ARSENICAL RESISTANCE OPERON REPRESSOR ARSR-RELATED"/>
    <property type="match status" value="1"/>
</dbReference>
<dbReference type="InterPro" id="IPR036390">
    <property type="entry name" value="WH_DNA-bd_sf"/>
</dbReference>
<dbReference type="SUPFAM" id="SSF46785">
    <property type="entry name" value="Winged helix' DNA-binding domain"/>
    <property type="match status" value="1"/>
</dbReference>
<dbReference type="InterPro" id="IPR011991">
    <property type="entry name" value="ArsR-like_HTH"/>
</dbReference>
<dbReference type="NCBIfam" id="NF033788">
    <property type="entry name" value="HTH_metalloreg"/>
    <property type="match status" value="1"/>
</dbReference>
<reference evidence="5" key="1">
    <citation type="submission" date="2018-09" db="EMBL/GenBank/DDBJ databases">
        <title>Putative arsenic resistance genes in A. brasilence strain Cd.</title>
        <authorList>
            <person name="Olmos Nicotra M.F."/>
            <person name="Vezza M.E."/>
            <person name="Agostini E."/>
            <person name="Talano M.A."/>
        </authorList>
    </citation>
    <scope>NUCLEOTIDE SEQUENCE</scope>
    <source>
        <strain evidence="5">Cd</strain>
    </source>
</reference>
<dbReference type="PROSITE" id="PS50987">
    <property type="entry name" value="HTH_ARSR_2"/>
    <property type="match status" value="1"/>
</dbReference>
<name>A0A3S8Q118_AZOBR</name>
<dbReference type="GO" id="GO:0003700">
    <property type="term" value="F:DNA-binding transcription factor activity"/>
    <property type="evidence" value="ECO:0007669"/>
    <property type="project" value="InterPro"/>
</dbReference>
<evidence type="ECO:0000256" key="3">
    <source>
        <dbReference type="ARBA" id="ARBA00023163"/>
    </source>
</evidence>
<dbReference type="Pfam" id="PF12840">
    <property type="entry name" value="HTH_20"/>
    <property type="match status" value="1"/>
</dbReference>
<dbReference type="CDD" id="cd00090">
    <property type="entry name" value="HTH_ARSR"/>
    <property type="match status" value="1"/>
</dbReference>
<dbReference type="SMART" id="SM00418">
    <property type="entry name" value="HTH_ARSR"/>
    <property type="match status" value="1"/>
</dbReference>
<evidence type="ECO:0000259" key="4">
    <source>
        <dbReference type="PROSITE" id="PS50987"/>
    </source>
</evidence>
<dbReference type="Gene3D" id="1.10.10.10">
    <property type="entry name" value="Winged helix-like DNA-binding domain superfamily/Winged helix DNA-binding domain"/>
    <property type="match status" value="1"/>
</dbReference>
<sequence>MMENKAAVDAFAALAQETRLAVFRLLITVGPNGLTAGEVAQRVGVPASTLSHHLATLERAGLLRSWRVQRQIFYASDYEGTRRLIAFLMEDCCQGRPELCSADLTQAVLCGLDGCDHDA</sequence>
<proteinExistence type="predicted"/>